<accession>A0ABT3CLK8</accession>
<name>A0ABT3CLK8_9MYCO</name>
<evidence type="ECO:0000313" key="1">
    <source>
        <dbReference type="EMBL" id="MCV7230376.1"/>
    </source>
</evidence>
<gene>
    <name evidence="1" type="ORF">H7J73_30635</name>
</gene>
<evidence type="ECO:0000313" key="2">
    <source>
        <dbReference type="Proteomes" id="UP001526201"/>
    </source>
</evidence>
<evidence type="ECO:0008006" key="3">
    <source>
        <dbReference type="Google" id="ProtNLM"/>
    </source>
</evidence>
<dbReference type="RefSeq" id="WP_264071631.1">
    <property type="nucleotide sequence ID" value="NZ_JACKTY010000049.1"/>
</dbReference>
<protein>
    <recommendedName>
        <fullName evidence="3">Helix-turn-helix DNA binding domain protein</fullName>
    </recommendedName>
</protein>
<dbReference type="Proteomes" id="UP001526201">
    <property type="component" value="Unassembled WGS sequence"/>
</dbReference>
<proteinExistence type="predicted"/>
<sequence>MTSTETKTPVVVKPAAWTADGTEVSFADARVEWAKAAYDVLRETAGRYGDYITYSALAEKVQAQSGISTRLLTRNWVGKVLDTVAERCQAEDERQLTSLCVKTADETVGDGYGYVFELAGTPVPEDLQLHAAQARLECYEFYGATLPRGGGRPALTKKVARVRDVAAAKRREEIPPVLCVTCNVQVPKSGRCDECEN</sequence>
<keyword evidence="2" id="KW-1185">Reference proteome</keyword>
<reference evidence="1 2" key="1">
    <citation type="journal article" date="2022" name="BMC Genomics">
        <title>Comparative genome analysis of mycobacteria focusing on tRNA and non-coding RNA.</title>
        <authorList>
            <person name="Behra P.R.K."/>
            <person name="Pettersson B.M.F."/>
            <person name="Ramesh M."/>
            <person name="Das S."/>
            <person name="Dasgupta S."/>
            <person name="Kirsebom L.A."/>
        </authorList>
    </citation>
    <scope>NUCLEOTIDE SEQUENCE [LARGE SCALE GENOMIC DNA]</scope>
    <source>
        <strain evidence="1 2">DSM 44078</strain>
    </source>
</reference>
<organism evidence="1 2">
    <name type="scientific">Mycolicibacterium komossense</name>
    <dbReference type="NCBI Taxonomy" id="1779"/>
    <lineage>
        <taxon>Bacteria</taxon>
        <taxon>Bacillati</taxon>
        <taxon>Actinomycetota</taxon>
        <taxon>Actinomycetes</taxon>
        <taxon>Mycobacteriales</taxon>
        <taxon>Mycobacteriaceae</taxon>
        <taxon>Mycolicibacterium</taxon>
    </lineage>
</organism>
<comment type="caution">
    <text evidence="1">The sequence shown here is derived from an EMBL/GenBank/DDBJ whole genome shotgun (WGS) entry which is preliminary data.</text>
</comment>
<dbReference type="EMBL" id="JACKTY010000049">
    <property type="protein sequence ID" value="MCV7230376.1"/>
    <property type="molecule type" value="Genomic_DNA"/>
</dbReference>